<keyword evidence="5" id="KW-0418">Kinase</keyword>
<comment type="catalytic activity">
    <reaction evidence="7">
        <text>L-threonyl-[protein] + ATP = O-phospho-L-threonyl-[protein] + ADP + H(+)</text>
        <dbReference type="Rhea" id="RHEA:46608"/>
        <dbReference type="Rhea" id="RHEA-COMP:11060"/>
        <dbReference type="Rhea" id="RHEA-COMP:11605"/>
        <dbReference type="ChEBI" id="CHEBI:15378"/>
        <dbReference type="ChEBI" id="CHEBI:30013"/>
        <dbReference type="ChEBI" id="CHEBI:30616"/>
        <dbReference type="ChEBI" id="CHEBI:61977"/>
        <dbReference type="ChEBI" id="CHEBI:456216"/>
        <dbReference type="EC" id="2.7.11.1"/>
    </reaction>
</comment>
<dbReference type="EMBL" id="JACMSC010000014">
    <property type="protein sequence ID" value="KAG6490544.1"/>
    <property type="molecule type" value="Genomic_DNA"/>
</dbReference>
<comment type="catalytic activity">
    <reaction evidence="8">
        <text>L-seryl-[protein] + ATP = O-phospho-L-seryl-[protein] + ADP + H(+)</text>
        <dbReference type="Rhea" id="RHEA:17989"/>
        <dbReference type="Rhea" id="RHEA-COMP:9863"/>
        <dbReference type="Rhea" id="RHEA-COMP:11604"/>
        <dbReference type="ChEBI" id="CHEBI:15378"/>
        <dbReference type="ChEBI" id="CHEBI:29999"/>
        <dbReference type="ChEBI" id="CHEBI:30616"/>
        <dbReference type="ChEBI" id="CHEBI:83421"/>
        <dbReference type="ChEBI" id="CHEBI:456216"/>
        <dbReference type="EC" id="2.7.11.1"/>
    </reaction>
</comment>
<dbReference type="Pfam" id="PF07714">
    <property type="entry name" value="PK_Tyr_Ser-Thr"/>
    <property type="match status" value="1"/>
</dbReference>
<evidence type="ECO:0000256" key="8">
    <source>
        <dbReference type="ARBA" id="ARBA00048679"/>
    </source>
</evidence>
<feature type="domain" description="Protein kinase" evidence="10">
    <location>
        <begin position="83"/>
        <end position="190"/>
    </location>
</feature>
<sequence>MSSYNRATRRGGASTSSPSTTVCSPTPRSPVGSYRPYPREAECASSEILIPCSSPPIPIADVAVGNPGYLFQFRELQIATNGFSIINSLCKGGFGNVYKGKLQDRTLVVVKRLNDGNAVAGEIQFKAEVEMIGLAIHRHILRLCGFCMTATEKLLVYPYIKASSRLEYQEKNSFGSKSLKLLLRRRLMQK</sequence>
<organism evidence="11 12">
    <name type="scientific">Zingiber officinale</name>
    <name type="common">Ginger</name>
    <name type="synonym">Amomum zingiber</name>
    <dbReference type="NCBI Taxonomy" id="94328"/>
    <lineage>
        <taxon>Eukaryota</taxon>
        <taxon>Viridiplantae</taxon>
        <taxon>Streptophyta</taxon>
        <taxon>Embryophyta</taxon>
        <taxon>Tracheophyta</taxon>
        <taxon>Spermatophyta</taxon>
        <taxon>Magnoliopsida</taxon>
        <taxon>Liliopsida</taxon>
        <taxon>Zingiberales</taxon>
        <taxon>Zingiberaceae</taxon>
        <taxon>Zingiber</taxon>
    </lineage>
</organism>
<dbReference type="InterPro" id="IPR000719">
    <property type="entry name" value="Prot_kinase_dom"/>
</dbReference>
<dbReference type="GO" id="GO:0004674">
    <property type="term" value="F:protein serine/threonine kinase activity"/>
    <property type="evidence" value="ECO:0007669"/>
    <property type="project" value="UniProtKB-KW"/>
</dbReference>
<evidence type="ECO:0000256" key="4">
    <source>
        <dbReference type="ARBA" id="ARBA00022741"/>
    </source>
</evidence>
<comment type="caution">
    <text evidence="11">The sequence shown here is derived from an EMBL/GenBank/DDBJ whole genome shotgun (WGS) entry which is preliminary data.</text>
</comment>
<keyword evidence="3" id="KW-0808">Transferase</keyword>
<feature type="compositionally biased region" description="Low complexity" evidence="9">
    <location>
        <begin position="14"/>
        <end position="30"/>
    </location>
</feature>
<proteinExistence type="predicted"/>
<evidence type="ECO:0000256" key="9">
    <source>
        <dbReference type="SAM" id="MobiDB-lite"/>
    </source>
</evidence>
<dbReference type="PANTHER" id="PTHR48006:SF102">
    <property type="entry name" value="LEUCINE-RICH REPEAT-CONTAINING PROTEIN DDB_G0281931-RELATED"/>
    <property type="match status" value="1"/>
</dbReference>
<evidence type="ECO:0000313" key="11">
    <source>
        <dbReference type="EMBL" id="KAG6490544.1"/>
    </source>
</evidence>
<name>A0A8J5FMP5_ZINOF</name>
<dbReference type="Proteomes" id="UP000734854">
    <property type="component" value="Unassembled WGS sequence"/>
</dbReference>
<evidence type="ECO:0000256" key="7">
    <source>
        <dbReference type="ARBA" id="ARBA00047899"/>
    </source>
</evidence>
<accession>A0A8J5FMP5</accession>
<reference evidence="11 12" key="1">
    <citation type="submission" date="2020-08" db="EMBL/GenBank/DDBJ databases">
        <title>Plant Genome Project.</title>
        <authorList>
            <person name="Zhang R.-G."/>
        </authorList>
    </citation>
    <scope>NUCLEOTIDE SEQUENCE [LARGE SCALE GENOMIC DNA]</scope>
    <source>
        <tissue evidence="11">Rhizome</tissue>
    </source>
</reference>
<gene>
    <name evidence="11" type="ORF">ZIOFF_051842</name>
</gene>
<dbReference type="InterPro" id="IPR001245">
    <property type="entry name" value="Ser-Thr/Tyr_kinase_cat_dom"/>
</dbReference>
<keyword evidence="12" id="KW-1185">Reference proteome</keyword>
<evidence type="ECO:0000256" key="5">
    <source>
        <dbReference type="ARBA" id="ARBA00022777"/>
    </source>
</evidence>
<dbReference type="Gene3D" id="3.30.200.20">
    <property type="entry name" value="Phosphorylase Kinase, domain 1"/>
    <property type="match status" value="1"/>
</dbReference>
<keyword evidence="6" id="KW-0067">ATP-binding</keyword>
<feature type="region of interest" description="Disordered" evidence="9">
    <location>
        <begin position="1"/>
        <end position="35"/>
    </location>
</feature>
<dbReference type="EC" id="2.7.11.1" evidence="1"/>
<evidence type="ECO:0000256" key="1">
    <source>
        <dbReference type="ARBA" id="ARBA00012513"/>
    </source>
</evidence>
<keyword evidence="2" id="KW-0723">Serine/threonine-protein kinase</keyword>
<dbReference type="FunFam" id="3.30.200.20:FF:000015">
    <property type="entry name" value="Somatic embryogenesis receptor kinase 1"/>
    <property type="match status" value="1"/>
</dbReference>
<dbReference type="InterPro" id="IPR011009">
    <property type="entry name" value="Kinase-like_dom_sf"/>
</dbReference>
<dbReference type="PANTHER" id="PTHR48006">
    <property type="entry name" value="LEUCINE-RICH REPEAT-CONTAINING PROTEIN DDB_G0281931-RELATED"/>
    <property type="match status" value="1"/>
</dbReference>
<evidence type="ECO:0000256" key="2">
    <source>
        <dbReference type="ARBA" id="ARBA00022527"/>
    </source>
</evidence>
<protein>
    <recommendedName>
        <fullName evidence="1">non-specific serine/threonine protein kinase</fullName>
        <ecNumber evidence="1">2.7.11.1</ecNumber>
    </recommendedName>
</protein>
<evidence type="ECO:0000256" key="3">
    <source>
        <dbReference type="ARBA" id="ARBA00022679"/>
    </source>
</evidence>
<dbReference type="InterPro" id="IPR051824">
    <property type="entry name" value="LRR_Rcpt-Like_S/T_Kinase"/>
</dbReference>
<evidence type="ECO:0000256" key="6">
    <source>
        <dbReference type="ARBA" id="ARBA00022840"/>
    </source>
</evidence>
<evidence type="ECO:0000313" key="12">
    <source>
        <dbReference type="Proteomes" id="UP000734854"/>
    </source>
</evidence>
<dbReference type="PROSITE" id="PS50011">
    <property type="entry name" value="PROTEIN_KINASE_DOM"/>
    <property type="match status" value="1"/>
</dbReference>
<keyword evidence="4" id="KW-0547">Nucleotide-binding</keyword>
<dbReference type="AlphaFoldDB" id="A0A8J5FMP5"/>
<dbReference type="GO" id="GO:0005524">
    <property type="term" value="F:ATP binding"/>
    <property type="evidence" value="ECO:0007669"/>
    <property type="project" value="UniProtKB-KW"/>
</dbReference>
<dbReference type="SUPFAM" id="SSF56112">
    <property type="entry name" value="Protein kinase-like (PK-like)"/>
    <property type="match status" value="1"/>
</dbReference>
<evidence type="ECO:0000259" key="10">
    <source>
        <dbReference type="PROSITE" id="PS50011"/>
    </source>
</evidence>